<evidence type="ECO:0000256" key="1">
    <source>
        <dbReference type="ARBA" id="ARBA00022833"/>
    </source>
</evidence>
<dbReference type="AlphaFoldDB" id="A0A830DXV1"/>
<dbReference type="InterPro" id="IPR007808">
    <property type="entry name" value="Elf1"/>
</dbReference>
<reference evidence="4" key="1">
    <citation type="journal article" date="2014" name="Int. J. Syst. Evol. Microbiol.">
        <title>Complete genome sequence of Corynebacterium casei LMG S-19264T (=DSM 44701T), isolated from a smear-ripened cheese.</title>
        <authorList>
            <consortium name="US DOE Joint Genome Institute (JGI-PGF)"/>
            <person name="Walter F."/>
            <person name="Albersmeier A."/>
            <person name="Kalinowski J."/>
            <person name="Ruckert C."/>
        </authorList>
    </citation>
    <scope>NUCLEOTIDE SEQUENCE</scope>
    <source>
        <strain evidence="4">JCM 11219</strain>
    </source>
</reference>
<evidence type="ECO:0000313" key="6">
    <source>
        <dbReference type="Proteomes" id="UP001060771"/>
    </source>
</evidence>
<evidence type="ECO:0000313" key="4">
    <source>
        <dbReference type="EMBL" id="GGI67213.1"/>
    </source>
</evidence>
<dbReference type="Gene3D" id="2.20.25.190">
    <property type="match status" value="1"/>
</dbReference>
<organism evidence="4 5">
    <name type="scientific">Vulcanisaeta souniana JCM 11219</name>
    <dbReference type="NCBI Taxonomy" id="1293586"/>
    <lineage>
        <taxon>Archaea</taxon>
        <taxon>Thermoproteota</taxon>
        <taxon>Thermoprotei</taxon>
        <taxon>Thermoproteales</taxon>
        <taxon>Thermoproteaceae</taxon>
        <taxon>Vulcanisaeta</taxon>
    </lineage>
</organism>
<evidence type="ECO:0000313" key="5">
    <source>
        <dbReference type="Proteomes" id="UP000657075"/>
    </source>
</evidence>
<dbReference type="Pfam" id="PF05129">
    <property type="entry name" value="Zn_ribbon_Elf1"/>
    <property type="match status" value="1"/>
</dbReference>
<keyword evidence="6" id="KW-1185">Reference proteome</keyword>
<dbReference type="EMBL" id="AP026830">
    <property type="protein sequence ID" value="BDR92193.1"/>
    <property type="molecule type" value="Genomic_DNA"/>
</dbReference>
<dbReference type="Proteomes" id="UP001060771">
    <property type="component" value="Chromosome"/>
</dbReference>
<reference evidence="4" key="2">
    <citation type="submission" date="2020-09" db="EMBL/GenBank/DDBJ databases">
        <authorList>
            <person name="Sun Q."/>
            <person name="Ohkuma M."/>
        </authorList>
    </citation>
    <scope>NUCLEOTIDE SEQUENCE</scope>
    <source>
        <strain evidence="4">JCM 11219</strain>
    </source>
</reference>
<dbReference type="OrthoDB" id="15334at2157"/>
<proteinExistence type="predicted"/>
<evidence type="ECO:0000256" key="2">
    <source>
        <dbReference type="SAM" id="MobiDB-lite"/>
    </source>
</evidence>
<keyword evidence="1" id="KW-0862">Zinc</keyword>
<name>A0A830DXV1_9CREN</name>
<dbReference type="Proteomes" id="UP000657075">
    <property type="component" value="Unassembled WGS sequence"/>
</dbReference>
<accession>A0A830DXV1</accession>
<sequence>MGRRRKSRKKALLRPKKTLPKIFTCPHCGAPLVNVKLNKKEGKVLVNCGNCELEAEFNYIPGLLPVDYFNKFVDLYYQGQIKPKKEVTVSLTQLTPKNNPLLDEEQRSTTEPLSEDNEELSEGIGTEETYNEEGEFTEEPDYTEE</sequence>
<feature type="compositionally biased region" description="Acidic residues" evidence="2">
    <location>
        <begin position="129"/>
        <end position="145"/>
    </location>
</feature>
<gene>
    <name evidence="4" type="ORF">GCM10007112_00230</name>
    <name evidence="3" type="ORF">Vsou_12860</name>
</gene>
<reference evidence="3" key="4">
    <citation type="journal article" date="2023" name="Microbiol. Resour. Announc.">
        <title>Complete Genome Sequence of Vulcanisaeta souniana Strain IC-059, a Hyperthermophilic Archaeon Isolated from Hot Spring Water in Japan.</title>
        <authorList>
            <person name="Kato S."/>
            <person name="Itoh T."/>
            <person name="Wu L."/>
            <person name="Ma J."/>
            <person name="Ohkuma M."/>
        </authorList>
    </citation>
    <scope>NUCLEOTIDE SEQUENCE</scope>
    <source>
        <strain evidence="3">JCM 11219</strain>
    </source>
</reference>
<protein>
    <recommendedName>
        <fullName evidence="7">Transcription elongation factor</fullName>
    </recommendedName>
</protein>
<dbReference type="SUPFAM" id="SSF57783">
    <property type="entry name" value="Zinc beta-ribbon"/>
    <property type="match status" value="1"/>
</dbReference>
<evidence type="ECO:0008006" key="7">
    <source>
        <dbReference type="Google" id="ProtNLM"/>
    </source>
</evidence>
<reference evidence="6" key="3">
    <citation type="submission" date="2022-09" db="EMBL/GenBank/DDBJ databases">
        <title>Complete genome sequence of Vulcanisaeta souniana.</title>
        <authorList>
            <person name="Kato S."/>
            <person name="Itoh T."/>
            <person name="Ohkuma M."/>
        </authorList>
    </citation>
    <scope>NUCLEOTIDE SEQUENCE [LARGE SCALE GENOMIC DNA]</scope>
    <source>
        <strain evidence="6">JCM 11219</strain>
    </source>
</reference>
<dbReference type="EMBL" id="BMNM01000001">
    <property type="protein sequence ID" value="GGI67213.1"/>
    <property type="molecule type" value="Genomic_DNA"/>
</dbReference>
<dbReference type="GeneID" id="76206835"/>
<dbReference type="RefSeq" id="WP_188602183.1">
    <property type="nucleotide sequence ID" value="NZ_AP026830.1"/>
</dbReference>
<evidence type="ECO:0000313" key="3">
    <source>
        <dbReference type="EMBL" id="BDR92193.1"/>
    </source>
</evidence>
<dbReference type="InterPro" id="IPR038567">
    <property type="entry name" value="T_Elf1_sf"/>
</dbReference>
<feature type="region of interest" description="Disordered" evidence="2">
    <location>
        <begin position="95"/>
        <end position="145"/>
    </location>
</feature>